<keyword evidence="1" id="KW-0472">Membrane</keyword>
<reference evidence="2 3" key="1">
    <citation type="journal article" date="2015" name="Nature">
        <title>rRNA introns, odd ribosomes, and small enigmatic genomes across a large radiation of phyla.</title>
        <authorList>
            <person name="Brown C.T."/>
            <person name="Hug L.A."/>
            <person name="Thomas B.C."/>
            <person name="Sharon I."/>
            <person name="Castelle C.J."/>
            <person name="Singh A."/>
            <person name="Wilkins M.J."/>
            <person name="Williams K.H."/>
            <person name="Banfield J.F."/>
        </authorList>
    </citation>
    <scope>NUCLEOTIDE SEQUENCE [LARGE SCALE GENOMIC DNA]</scope>
</reference>
<name>A0A0G1MND9_9BACT</name>
<dbReference type="AlphaFoldDB" id="A0A0G1MND9"/>
<keyword evidence="1" id="KW-1133">Transmembrane helix</keyword>
<organism evidence="2 3">
    <name type="scientific">Candidatus Yanofskybacteria bacterium GW2011_GWA2_44_9</name>
    <dbReference type="NCBI Taxonomy" id="1619025"/>
    <lineage>
        <taxon>Bacteria</taxon>
        <taxon>Candidatus Yanofskyibacteriota</taxon>
    </lineage>
</organism>
<proteinExistence type="predicted"/>
<evidence type="ECO:0000313" key="3">
    <source>
        <dbReference type="Proteomes" id="UP000034032"/>
    </source>
</evidence>
<comment type="caution">
    <text evidence="2">The sequence shown here is derived from an EMBL/GenBank/DDBJ whole genome shotgun (WGS) entry which is preliminary data.</text>
</comment>
<feature type="transmembrane region" description="Helical" evidence="1">
    <location>
        <begin position="27"/>
        <end position="45"/>
    </location>
</feature>
<feature type="non-terminal residue" evidence="2">
    <location>
        <position position="232"/>
    </location>
</feature>
<protein>
    <submittedName>
        <fullName evidence="2">Uncharacterized protein</fullName>
    </submittedName>
</protein>
<feature type="transmembrane region" description="Helical" evidence="1">
    <location>
        <begin position="65"/>
        <end position="86"/>
    </location>
</feature>
<accession>A0A0G1MND9</accession>
<evidence type="ECO:0000313" key="2">
    <source>
        <dbReference type="EMBL" id="KKT82322.1"/>
    </source>
</evidence>
<dbReference type="Proteomes" id="UP000034032">
    <property type="component" value="Unassembled WGS sequence"/>
</dbReference>
<keyword evidence="1" id="KW-0812">Transmembrane</keyword>
<dbReference type="EMBL" id="LCJR01000009">
    <property type="protein sequence ID" value="KKT82322.1"/>
    <property type="molecule type" value="Genomic_DNA"/>
</dbReference>
<gene>
    <name evidence="2" type="ORF">UW79_C0009G0036</name>
</gene>
<sequence>MDFNPNKSSIYDAVVFYRIFPGGLMKLYRVLLFGIGFVSLGFWGIKKFFSILANFNFVPSVNPDGLLGIALIFLPIGFAVLFFELFGEYHLKNPKAEAGDNLADILDYHSARILSEASLAARLSKHSAIPLRAFLYRVFGDKFFRDIIFRIIPDAGIIQEFKNKLSDNERKDIPFNYISAYLPISEDLRWTVEEADKIRASHRGEKITVLDILAAAFDHDNDFKELIFAQDL</sequence>
<evidence type="ECO:0000256" key="1">
    <source>
        <dbReference type="SAM" id="Phobius"/>
    </source>
</evidence>